<organism evidence="1">
    <name type="scientific">Desulfatirhabdium butyrativorans</name>
    <dbReference type="NCBI Taxonomy" id="340467"/>
    <lineage>
        <taxon>Bacteria</taxon>
        <taxon>Pseudomonadati</taxon>
        <taxon>Thermodesulfobacteriota</taxon>
        <taxon>Desulfobacteria</taxon>
        <taxon>Desulfobacterales</taxon>
        <taxon>Desulfatirhabdiaceae</taxon>
        <taxon>Desulfatirhabdium</taxon>
    </lineage>
</organism>
<proteinExistence type="predicted"/>
<dbReference type="GO" id="GO:0016829">
    <property type="term" value="F:lyase activity"/>
    <property type="evidence" value="ECO:0007669"/>
    <property type="project" value="InterPro"/>
</dbReference>
<dbReference type="Pfam" id="PF06314">
    <property type="entry name" value="ADC"/>
    <property type="match status" value="1"/>
</dbReference>
<accession>A0A7C4W112</accession>
<protein>
    <submittedName>
        <fullName evidence="1">Acetoacetate decarboxylase</fullName>
    </submittedName>
</protein>
<gene>
    <name evidence="1" type="ORF">ENS29_11545</name>
</gene>
<comment type="caution">
    <text evidence="1">The sequence shown here is derived from an EMBL/GenBank/DDBJ whole genome shotgun (WGS) entry which is preliminary data.</text>
</comment>
<dbReference type="Gene3D" id="2.40.400.10">
    <property type="entry name" value="Acetoacetate decarboxylase-like"/>
    <property type="match status" value="1"/>
</dbReference>
<sequence length="261" mass="29629">MFTFKDGMSYRMPAHFGGGPFDPEAKACYNDVTSLIYTVTTDGEMLSNYIPEGLELTRPELTIQYQQCREVEWMAGSHYNLVTVGAPVVFKGQKDTLEGSFALVIWENKTTPILTGNMMGMPKIYADIEDLHIVFDTYRTRLSYEGSTFLQLEMTDPKPMEIDRVKALTMDFNAIGWRYIPKVGGPGADLNQPILFPMRNEPQAGWTGNGTIQWTELTWDQNPMQFHIIKALADLPILEMAPVLMTKGRTILMEQRGRVLR</sequence>
<name>A0A7C4W112_9BACT</name>
<dbReference type="EMBL" id="DSUH01000266">
    <property type="protein sequence ID" value="HGU33478.1"/>
    <property type="molecule type" value="Genomic_DNA"/>
</dbReference>
<dbReference type="InterPro" id="IPR010451">
    <property type="entry name" value="Acetoacetate_decarboxylase"/>
</dbReference>
<dbReference type="AlphaFoldDB" id="A0A7C4W112"/>
<dbReference type="SUPFAM" id="SSF160104">
    <property type="entry name" value="Acetoacetate decarboxylase-like"/>
    <property type="match status" value="1"/>
</dbReference>
<evidence type="ECO:0000313" key="1">
    <source>
        <dbReference type="EMBL" id="HGU33478.1"/>
    </source>
</evidence>
<dbReference type="InterPro" id="IPR023375">
    <property type="entry name" value="ADC_dom_sf"/>
</dbReference>
<reference evidence="1" key="1">
    <citation type="journal article" date="2020" name="mSystems">
        <title>Genome- and Community-Level Interaction Insights into Carbon Utilization and Element Cycling Functions of Hydrothermarchaeota in Hydrothermal Sediment.</title>
        <authorList>
            <person name="Zhou Z."/>
            <person name="Liu Y."/>
            <person name="Xu W."/>
            <person name="Pan J."/>
            <person name="Luo Z.H."/>
            <person name="Li M."/>
        </authorList>
    </citation>
    <scope>NUCLEOTIDE SEQUENCE [LARGE SCALE GENOMIC DNA]</scope>
    <source>
        <strain evidence="1">SpSt-477</strain>
    </source>
</reference>